<keyword evidence="1" id="KW-0812">Transmembrane</keyword>
<keyword evidence="1" id="KW-1133">Transmembrane helix</keyword>
<keyword evidence="1" id="KW-0472">Membrane</keyword>
<dbReference type="EMBL" id="CP000852">
    <property type="protein sequence ID" value="ABW02317.1"/>
    <property type="molecule type" value="Genomic_DNA"/>
</dbReference>
<evidence type="ECO:0000313" key="2">
    <source>
        <dbReference type="EMBL" id="ABW02317.1"/>
    </source>
</evidence>
<reference evidence="2 3" key="1">
    <citation type="submission" date="2007-10" db="EMBL/GenBank/DDBJ databases">
        <title>Complete sequence of Caldivirga maquilingensis IC-167.</title>
        <authorList>
            <consortium name="US DOE Joint Genome Institute"/>
            <person name="Copeland A."/>
            <person name="Lucas S."/>
            <person name="Lapidus A."/>
            <person name="Barry K."/>
            <person name="Glavina del Rio T."/>
            <person name="Dalin E."/>
            <person name="Tice H."/>
            <person name="Pitluck S."/>
            <person name="Saunders E."/>
            <person name="Brettin T."/>
            <person name="Bruce D."/>
            <person name="Detter J.C."/>
            <person name="Han C."/>
            <person name="Schmutz J."/>
            <person name="Larimer F."/>
            <person name="Land M."/>
            <person name="Hauser L."/>
            <person name="Kyrpides N."/>
            <person name="Ivanova N."/>
            <person name="Biddle J.F."/>
            <person name="Zhang Z."/>
            <person name="Fitz-Gibbon S.T."/>
            <person name="Lowe T.M."/>
            <person name="Saltikov C."/>
            <person name="House C.H."/>
            <person name="Richardson P."/>
        </authorList>
    </citation>
    <scope>NUCLEOTIDE SEQUENCE [LARGE SCALE GENOMIC DNA]</scope>
    <source>
        <strain evidence="3">ATCC 700844 / DSM 13496 / JCM 10307 / IC-167</strain>
    </source>
</reference>
<gene>
    <name evidence="2" type="ordered locus">Cmaq_1493</name>
</gene>
<feature type="transmembrane region" description="Helical" evidence="1">
    <location>
        <begin position="7"/>
        <end position="29"/>
    </location>
</feature>
<evidence type="ECO:0000313" key="3">
    <source>
        <dbReference type="Proteomes" id="UP000001137"/>
    </source>
</evidence>
<dbReference type="KEGG" id="cma:Cmaq_1493"/>
<protein>
    <submittedName>
        <fullName evidence="2">Uncharacterized protein</fullName>
    </submittedName>
</protein>
<dbReference type="HOGENOM" id="CLU_413133_0_0_2"/>
<dbReference type="Proteomes" id="UP000001137">
    <property type="component" value="Chromosome"/>
</dbReference>
<name>A8M998_CALMQ</name>
<dbReference type="RefSeq" id="WP_012186536.1">
    <property type="nucleotide sequence ID" value="NC_009954.1"/>
</dbReference>
<dbReference type="GeneID" id="5709122"/>
<evidence type="ECO:0000256" key="1">
    <source>
        <dbReference type="SAM" id="Phobius"/>
    </source>
</evidence>
<sequence length="664" mass="72873">MARITYILLAVIIISVIAVISYVMVFSHISQVNRYQMQPVVKANVTTPIVRLLEDQLESYYRPSFHGFVCYPALLGGDFTFTDYYDYWADDTGKILIAASVVGNYTMAYQAFNFLYGIRAYGYMMPARIVQISIHSYNGYYGNNIIMFGGCPLSLGVELFGFNYVASLASVNGASGCSYTWVTGNGTVNALFSDAEVTLGNFNYFLIKPLKGSSLTLTFKPPALNAYVYSSNLELIRVISGSGSFDGSAVGVASFTNNSPFGNTALFILGNLTMVKVNASGLTVVANGYVKVYVAGVTVDYGSQQYVMLSLLKGLYPSNADVSTPASFGYIALGSVLLGLETYNETVLDFAKGFINFWLPIVEDEVTHGLFYPRSVSTFLVAALLLEPYNGSIRQLALNYVESPVTLNAVKGGATGFGLTAWLIRILGSMGYSNAAAAFNEYYRAQVDTIHEYESTSSPPLNIDYSIPYKAGEALFGWLEADLPYNDSGIALTLINIIFNDIIEVGANPPPFYVFSNFANTEGVPGILESTYLWQLRMLNSTGLTINEWKYLNVTGINVVENDSSVVLIIKAGLMPPNGIITHLEVYVPFNPINITVYVNNTLINRYSSQSMYVPTQYYLISTPSLPSGWFYNATTRMLLIQYFPPPASLFSNGTVKFKIILTK</sequence>
<organism evidence="2 3">
    <name type="scientific">Caldivirga maquilingensis (strain ATCC 700844 / DSM 13496 / JCM 10307 / IC-167)</name>
    <dbReference type="NCBI Taxonomy" id="397948"/>
    <lineage>
        <taxon>Archaea</taxon>
        <taxon>Thermoproteota</taxon>
        <taxon>Thermoprotei</taxon>
        <taxon>Thermoproteales</taxon>
        <taxon>Thermoproteaceae</taxon>
        <taxon>Caldivirga</taxon>
    </lineage>
</organism>
<proteinExistence type="predicted"/>
<dbReference type="AlphaFoldDB" id="A8M998"/>
<accession>A8M998</accession>
<keyword evidence="3" id="KW-1185">Reference proteome</keyword>
<dbReference type="OrthoDB" id="377301at2157"/>